<dbReference type="EMBL" id="PJQY01002553">
    <property type="protein sequence ID" value="PQP92590.1"/>
    <property type="molecule type" value="Genomic_DNA"/>
</dbReference>
<keyword evidence="2 3" id="KW-0808">Transferase</keyword>
<organism evidence="3 4">
    <name type="scientific">Prunus yedoensis var. nudiflora</name>
    <dbReference type="NCBI Taxonomy" id="2094558"/>
    <lineage>
        <taxon>Eukaryota</taxon>
        <taxon>Viridiplantae</taxon>
        <taxon>Streptophyta</taxon>
        <taxon>Embryophyta</taxon>
        <taxon>Tracheophyta</taxon>
        <taxon>Spermatophyta</taxon>
        <taxon>Magnoliopsida</taxon>
        <taxon>eudicotyledons</taxon>
        <taxon>Gunneridae</taxon>
        <taxon>Pentapetalae</taxon>
        <taxon>rosids</taxon>
        <taxon>fabids</taxon>
        <taxon>Rosales</taxon>
        <taxon>Rosaceae</taxon>
        <taxon>Amygdaloideae</taxon>
        <taxon>Amygdaleae</taxon>
        <taxon>Prunus</taxon>
    </lineage>
</organism>
<evidence type="ECO:0000313" key="4">
    <source>
        <dbReference type="Proteomes" id="UP000250321"/>
    </source>
</evidence>
<comment type="caution">
    <text evidence="3">The sequence shown here is derived from an EMBL/GenBank/DDBJ whole genome shotgun (WGS) entry which is preliminary data.</text>
</comment>
<keyword evidence="4" id="KW-1185">Reference proteome</keyword>
<dbReference type="Gene3D" id="3.40.50.2000">
    <property type="entry name" value="Glycogen Phosphorylase B"/>
    <property type="match status" value="1"/>
</dbReference>
<evidence type="ECO:0000256" key="1">
    <source>
        <dbReference type="ARBA" id="ARBA00009995"/>
    </source>
</evidence>
<dbReference type="OrthoDB" id="5835829at2759"/>
<comment type="similarity">
    <text evidence="1">Belongs to the UDP-glycosyltransferase family.</text>
</comment>
<sequence length="201" mass="22338">MCKNEPNNVVYVTFGSLATLNEAKFLEIAWGLANSNQPFLWVVRPGLVHGPDPLPGGFLEGLNGRGHIVKWGTQKQVLAHPAVGVFFSHNGWNSTLDSICEGDPMICMPCSTDQMMNARYVSDVWKVGLQLEHGVERNEIAKTIRKLMVEKQGEDIKDRALKLMEKATLCFKEAGSSYQSLDSLVKHILSIKSFTFGKQSE</sequence>
<gene>
    <name evidence="3" type="ORF">Pyn_24049</name>
</gene>
<dbReference type="PANTHER" id="PTHR48045">
    <property type="entry name" value="UDP-GLYCOSYLTRANSFERASE 72B1"/>
    <property type="match status" value="1"/>
</dbReference>
<dbReference type="CDD" id="cd03784">
    <property type="entry name" value="GT1_Gtf-like"/>
    <property type="match status" value="1"/>
</dbReference>
<evidence type="ECO:0000256" key="2">
    <source>
        <dbReference type="ARBA" id="ARBA00022679"/>
    </source>
</evidence>
<evidence type="ECO:0000313" key="3">
    <source>
        <dbReference type="EMBL" id="PQP92590.1"/>
    </source>
</evidence>
<dbReference type="FunFam" id="3.40.50.2000:FF:000040">
    <property type="entry name" value="UDP-glycosyltransferase 76C1"/>
    <property type="match status" value="1"/>
</dbReference>
<dbReference type="InterPro" id="IPR002213">
    <property type="entry name" value="UDP_glucos_trans"/>
</dbReference>
<dbReference type="PANTHER" id="PTHR48045:SF31">
    <property type="entry name" value="UDP-GLYCOSYLTRANSFERASE 76B1-LIKE"/>
    <property type="match status" value="1"/>
</dbReference>
<reference evidence="3 4" key="1">
    <citation type="submission" date="2018-02" db="EMBL/GenBank/DDBJ databases">
        <title>Draft genome of wild Prunus yedoensis var. nudiflora.</title>
        <authorList>
            <person name="Baek S."/>
            <person name="Kim J.-H."/>
            <person name="Choi K."/>
            <person name="Kim G.-B."/>
            <person name="Cho A."/>
            <person name="Jang H."/>
            <person name="Shin C.-H."/>
            <person name="Yu H.-J."/>
            <person name="Mun J.-H."/>
        </authorList>
    </citation>
    <scope>NUCLEOTIDE SEQUENCE [LARGE SCALE GENOMIC DNA]</scope>
    <source>
        <strain evidence="4">cv. Jeju island</strain>
        <tissue evidence="3">Leaf</tissue>
    </source>
</reference>
<protein>
    <submittedName>
        <fullName evidence="3">UDP-glycosyltransferase 76F1-like</fullName>
    </submittedName>
</protein>
<name>A0A314XLI5_PRUYE</name>
<dbReference type="AlphaFoldDB" id="A0A314XLI5"/>
<dbReference type="GO" id="GO:0035251">
    <property type="term" value="F:UDP-glucosyltransferase activity"/>
    <property type="evidence" value="ECO:0007669"/>
    <property type="project" value="UniProtKB-ARBA"/>
</dbReference>
<proteinExistence type="inferred from homology"/>
<accession>A0A314XLI5</accession>
<dbReference type="Proteomes" id="UP000250321">
    <property type="component" value="Unassembled WGS sequence"/>
</dbReference>
<dbReference type="Pfam" id="PF00201">
    <property type="entry name" value="UDPGT"/>
    <property type="match status" value="1"/>
</dbReference>
<dbReference type="SUPFAM" id="SSF53756">
    <property type="entry name" value="UDP-Glycosyltransferase/glycogen phosphorylase"/>
    <property type="match status" value="1"/>
</dbReference>